<keyword evidence="1" id="KW-1133">Transmembrane helix</keyword>
<keyword evidence="1" id="KW-0472">Membrane</keyword>
<dbReference type="Proteomes" id="UP001185755">
    <property type="component" value="Unassembled WGS sequence"/>
</dbReference>
<reference evidence="2 3" key="1">
    <citation type="submission" date="2023-10" db="EMBL/GenBank/DDBJ databases">
        <title>Development of a sustainable strategy for remediation of hydrocarbon-contaminated territories based on the waste exchange concept.</title>
        <authorList>
            <person name="Krivoruchko A."/>
        </authorList>
    </citation>
    <scope>NUCLEOTIDE SEQUENCE [LARGE SCALE GENOMIC DNA]</scope>
    <source>
        <strain evidence="2 3">IEGM 1323</strain>
    </source>
</reference>
<dbReference type="EMBL" id="JAWLJX010000003">
    <property type="protein sequence ID" value="MDV6262181.1"/>
    <property type="molecule type" value="Genomic_DNA"/>
</dbReference>
<comment type="caution">
    <text evidence="2">The sequence shown here is derived from an EMBL/GenBank/DDBJ whole genome shotgun (WGS) entry which is preliminary data.</text>
</comment>
<evidence type="ECO:0000313" key="3">
    <source>
        <dbReference type="Proteomes" id="UP001185755"/>
    </source>
</evidence>
<keyword evidence="1" id="KW-0812">Transmembrane</keyword>
<gene>
    <name evidence="2" type="ORF">R3P96_12610</name>
</gene>
<proteinExistence type="predicted"/>
<evidence type="ECO:0000313" key="2">
    <source>
        <dbReference type="EMBL" id="MDV6262181.1"/>
    </source>
</evidence>
<keyword evidence="3" id="KW-1185">Reference proteome</keyword>
<accession>A0ABU4BDI7</accession>
<organism evidence="2 3">
    <name type="scientific">Rhodococcoides yunnanense</name>
    <dbReference type="NCBI Taxonomy" id="278209"/>
    <lineage>
        <taxon>Bacteria</taxon>
        <taxon>Bacillati</taxon>
        <taxon>Actinomycetota</taxon>
        <taxon>Actinomycetes</taxon>
        <taxon>Mycobacteriales</taxon>
        <taxon>Nocardiaceae</taxon>
        <taxon>Rhodococcoides</taxon>
    </lineage>
</organism>
<evidence type="ECO:0000256" key="1">
    <source>
        <dbReference type="SAM" id="Phobius"/>
    </source>
</evidence>
<sequence length="243" mass="28501">MNWGDLWEYPFLASVWGTGSTVIGTVVTAGSAAVAAQVYRHSKRVDEYAQARQLRVYVSRMDGEFKVDMYNHSEHPIYAMQLHGTKRRVEEILGDPVVHEQYRQINRETDGKMHDDDRLAIIREWLEYNLHFSSFDDAYDFLLPSAQDASEISAVGKLALYYDYRIRFKDTRSLQWYFEVSRRVGEIVDTDPKPDFERRSISVWNFYRRGCNRFNKWKLTAVIDKSVGYAEAEVRRLERASES</sequence>
<feature type="transmembrane region" description="Helical" evidence="1">
    <location>
        <begin position="12"/>
        <end position="36"/>
    </location>
</feature>
<protein>
    <submittedName>
        <fullName evidence="2">Uncharacterized protein</fullName>
    </submittedName>
</protein>
<dbReference type="RefSeq" id="WP_317564632.1">
    <property type="nucleotide sequence ID" value="NZ_JAWLJX010000003.1"/>
</dbReference>
<name>A0ABU4BDI7_9NOCA</name>